<keyword evidence="4" id="KW-0633">Potassium transport</keyword>
<feature type="domain" description="Cation/H(+) antiporter central" evidence="13">
    <location>
        <begin position="478"/>
        <end position="619"/>
    </location>
</feature>
<dbReference type="Gene3D" id="1.20.1530.20">
    <property type="match status" value="1"/>
</dbReference>
<gene>
    <name evidence="15" type="ORF">RJT34_31599</name>
</gene>
<dbReference type="AlphaFoldDB" id="A0AAN9EW46"/>
<comment type="subcellular location">
    <subcellularLocation>
        <location evidence="1">Membrane</location>
        <topology evidence="1">Multi-pass membrane protein</topology>
    </subcellularLocation>
</comment>
<feature type="transmembrane region" description="Helical" evidence="11">
    <location>
        <begin position="222"/>
        <end position="242"/>
    </location>
</feature>
<feature type="transmembrane region" description="Helical" evidence="11">
    <location>
        <begin position="59"/>
        <end position="75"/>
    </location>
</feature>
<dbReference type="Pfam" id="PF00999">
    <property type="entry name" value="Na_H_Exchanger"/>
    <property type="match status" value="1"/>
</dbReference>
<evidence type="ECO:0000256" key="3">
    <source>
        <dbReference type="ARBA" id="ARBA00022449"/>
    </source>
</evidence>
<dbReference type="GO" id="GO:0016020">
    <property type="term" value="C:membrane"/>
    <property type="evidence" value="ECO:0007669"/>
    <property type="project" value="UniProtKB-SubCell"/>
</dbReference>
<evidence type="ECO:0000259" key="12">
    <source>
        <dbReference type="Pfam" id="PF00999"/>
    </source>
</evidence>
<dbReference type="Pfam" id="PF23256">
    <property type="entry name" value="CHX17_2nd"/>
    <property type="match status" value="1"/>
</dbReference>
<evidence type="ECO:0000256" key="11">
    <source>
        <dbReference type="SAM" id="Phobius"/>
    </source>
</evidence>
<dbReference type="PANTHER" id="PTHR32468:SF174">
    <property type="entry name" value="CATION_H+ EXCHANGER 3"/>
    <property type="match status" value="1"/>
</dbReference>
<dbReference type="FunFam" id="1.20.1530.20:FF:000003">
    <property type="entry name" value="Cation/H(+) antiporter 15"/>
    <property type="match status" value="1"/>
</dbReference>
<organism evidence="15 16">
    <name type="scientific">Clitoria ternatea</name>
    <name type="common">Butterfly pea</name>
    <dbReference type="NCBI Taxonomy" id="43366"/>
    <lineage>
        <taxon>Eukaryota</taxon>
        <taxon>Viridiplantae</taxon>
        <taxon>Streptophyta</taxon>
        <taxon>Embryophyta</taxon>
        <taxon>Tracheophyta</taxon>
        <taxon>Spermatophyta</taxon>
        <taxon>Magnoliopsida</taxon>
        <taxon>eudicotyledons</taxon>
        <taxon>Gunneridae</taxon>
        <taxon>Pentapetalae</taxon>
        <taxon>rosids</taxon>
        <taxon>fabids</taxon>
        <taxon>Fabales</taxon>
        <taxon>Fabaceae</taxon>
        <taxon>Papilionoideae</taxon>
        <taxon>50 kb inversion clade</taxon>
        <taxon>NPAAA clade</taxon>
        <taxon>indigoferoid/millettioid clade</taxon>
        <taxon>Phaseoleae</taxon>
        <taxon>Clitoria</taxon>
    </lineage>
</organism>
<feature type="transmembrane region" description="Helical" evidence="11">
    <location>
        <begin position="313"/>
        <end position="332"/>
    </location>
</feature>
<feature type="transmembrane region" description="Helical" evidence="11">
    <location>
        <begin position="95"/>
        <end position="112"/>
    </location>
</feature>
<dbReference type="PANTHER" id="PTHR32468">
    <property type="entry name" value="CATION/H + ANTIPORTER"/>
    <property type="match status" value="1"/>
</dbReference>
<feature type="transmembrane region" description="Helical" evidence="11">
    <location>
        <begin position="28"/>
        <end position="47"/>
    </location>
</feature>
<evidence type="ECO:0000256" key="4">
    <source>
        <dbReference type="ARBA" id="ARBA00022538"/>
    </source>
</evidence>
<dbReference type="Proteomes" id="UP001359559">
    <property type="component" value="Unassembled WGS sequence"/>
</dbReference>
<feature type="transmembrane region" description="Helical" evidence="11">
    <location>
        <begin position="339"/>
        <end position="361"/>
    </location>
</feature>
<dbReference type="GO" id="GO:0006813">
    <property type="term" value="P:potassium ion transport"/>
    <property type="evidence" value="ECO:0007669"/>
    <property type="project" value="UniProtKB-KW"/>
</dbReference>
<feature type="transmembrane region" description="Helical" evidence="11">
    <location>
        <begin position="192"/>
        <end position="216"/>
    </location>
</feature>
<evidence type="ECO:0000259" key="14">
    <source>
        <dbReference type="Pfam" id="PF23259"/>
    </source>
</evidence>
<dbReference type="InterPro" id="IPR006153">
    <property type="entry name" value="Cation/H_exchanger_TM"/>
</dbReference>
<keyword evidence="7 11" id="KW-1133">Transmembrane helix</keyword>
<dbReference type="InterPro" id="IPR050794">
    <property type="entry name" value="CPA2_transporter"/>
</dbReference>
<keyword evidence="5 11" id="KW-0812">Transmembrane</keyword>
<reference evidence="15 16" key="1">
    <citation type="submission" date="2024-01" db="EMBL/GenBank/DDBJ databases">
        <title>The genomes of 5 underutilized Papilionoideae crops provide insights into root nodulation and disease resistance.</title>
        <authorList>
            <person name="Yuan L."/>
        </authorList>
    </citation>
    <scope>NUCLEOTIDE SEQUENCE [LARGE SCALE GENOMIC DNA]</scope>
    <source>
        <strain evidence="15">LY-2023</strain>
        <tissue evidence="15">Leaf</tissue>
    </source>
</reference>
<dbReference type="GO" id="GO:0006885">
    <property type="term" value="P:regulation of pH"/>
    <property type="evidence" value="ECO:0007669"/>
    <property type="project" value="TreeGrafter"/>
</dbReference>
<evidence type="ECO:0000256" key="8">
    <source>
        <dbReference type="ARBA" id="ARBA00023065"/>
    </source>
</evidence>
<comment type="caution">
    <text evidence="15">The sequence shown here is derived from an EMBL/GenBank/DDBJ whole genome shotgun (WGS) entry which is preliminary data.</text>
</comment>
<dbReference type="GO" id="GO:0012505">
    <property type="term" value="C:endomembrane system"/>
    <property type="evidence" value="ECO:0007669"/>
    <property type="project" value="TreeGrafter"/>
</dbReference>
<evidence type="ECO:0000313" key="16">
    <source>
        <dbReference type="Proteomes" id="UP001359559"/>
    </source>
</evidence>
<feature type="transmembrane region" description="Helical" evidence="11">
    <location>
        <begin position="124"/>
        <end position="146"/>
    </location>
</feature>
<name>A0AAN9EW46_CLITE</name>
<feature type="domain" description="Cation/H(+) antiporter C-terminal" evidence="14">
    <location>
        <begin position="706"/>
        <end position="790"/>
    </location>
</feature>
<dbReference type="InterPro" id="IPR057291">
    <property type="entry name" value="CHX17_2nd"/>
</dbReference>
<accession>A0AAN9EW46</accession>
<dbReference type="InterPro" id="IPR038770">
    <property type="entry name" value="Na+/solute_symporter_sf"/>
</dbReference>
<keyword evidence="6" id="KW-0630">Potassium</keyword>
<evidence type="ECO:0000259" key="13">
    <source>
        <dbReference type="Pfam" id="PF23256"/>
    </source>
</evidence>
<dbReference type="EMBL" id="JAYKXN010000008">
    <property type="protein sequence ID" value="KAK7263998.1"/>
    <property type="molecule type" value="Genomic_DNA"/>
</dbReference>
<evidence type="ECO:0000256" key="7">
    <source>
        <dbReference type="ARBA" id="ARBA00022989"/>
    </source>
</evidence>
<evidence type="ECO:0000256" key="10">
    <source>
        <dbReference type="ARBA" id="ARBA00038341"/>
    </source>
</evidence>
<dbReference type="GO" id="GO:1902600">
    <property type="term" value="P:proton transmembrane transport"/>
    <property type="evidence" value="ECO:0007669"/>
    <property type="project" value="InterPro"/>
</dbReference>
<evidence type="ECO:0000256" key="5">
    <source>
        <dbReference type="ARBA" id="ARBA00022692"/>
    </source>
</evidence>
<dbReference type="InterPro" id="IPR057290">
    <property type="entry name" value="CHX17_C"/>
</dbReference>
<keyword evidence="16" id="KW-1185">Reference proteome</keyword>
<feature type="domain" description="Cation/H(+) antiporter C-terminal" evidence="14">
    <location>
        <begin position="624"/>
        <end position="660"/>
    </location>
</feature>
<evidence type="ECO:0000256" key="9">
    <source>
        <dbReference type="ARBA" id="ARBA00023136"/>
    </source>
</evidence>
<keyword evidence="9 11" id="KW-0472">Membrane</keyword>
<proteinExistence type="inferred from homology"/>
<evidence type="ECO:0000256" key="1">
    <source>
        <dbReference type="ARBA" id="ARBA00004141"/>
    </source>
</evidence>
<comment type="similarity">
    <text evidence="10">Belongs to the monovalent cation:proton antiporter 2 (CPA2) transporter (TC 2.A.37) family. CHX (TC 2.A.37.4) subfamily.</text>
</comment>
<evidence type="ECO:0000256" key="2">
    <source>
        <dbReference type="ARBA" id="ARBA00022448"/>
    </source>
</evidence>
<dbReference type="GO" id="GO:0015297">
    <property type="term" value="F:antiporter activity"/>
    <property type="evidence" value="ECO:0007669"/>
    <property type="project" value="UniProtKB-KW"/>
</dbReference>
<dbReference type="Pfam" id="PF23259">
    <property type="entry name" value="CHX17_C"/>
    <property type="match status" value="2"/>
</dbReference>
<feature type="transmembrane region" description="Helical" evidence="11">
    <location>
        <begin position="158"/>
        <end position="180"/>
    </location>
</feature>
<feature type="transmembrane region" description="Helical" evidence="11">
    <location>
        <begin position="263"/>
        <end position="293"/>
    </location>
</feature>
<keyword evidence="2" id="KW-0813">Transport</keyword>
<feature type="transmembrane region" description="Helical" evidence="11">
    <location>
        <begin position="405"/>
        <end position="427"/>
    </location>
</feature>
<feature type="domain" description="Cation/H+ exchanger transmembrane" evidence="12">
    <location>
        <begin position="45"/>
        <end position="423"/>
    </location>
</feature>
<feature type="transmembrane region" description="Helical" evidence="11">
    <location>
        <begin position="373"/>
        <end position="393"/>
    </location>
</feature>
<sequence length="815" mass="88773">MATPNSTCAPSMKATSNGAFQHENPLDYALPLLIIQMCLVVVFTRFLAFICKPLRQPRVIAEVIGGILLGPSAIGRSEKFLDTIFPKKSLTVLETVANIGLLFFLFLVGLELDMRSIRKTGHKALLIALAGISFPFVLGIGTSFVLRATINKDVNPASFLVFMGVALSITAFPVLARILAELKLLTTDVGRIAMSAAAVNDVAAWILLALAIALSGSNTSPLVSLWVLLCGAAFVLFAIFVIRPLLAIMARRSLEGEPVQETYICITLTVVLACSFVTDTIGIHALFGAFVVGVVMPKDGPFAAVLAEKIEDLVMSLFLPLYFVSSGLKTNVATISGALSWGLLVLVIFTACFGKVFGTFVVSMLCKVPFREALALGFLMNTKGLVELIVLNIGKDRKVLNDQAFAICVLMALFTTFITTPIVMAVYKPARRGSPYMHKTVQRNDPDTELRVLACFHSTRNIPTLINLIESSRGTRKRGKLCVYAMHLMELSERPSAITMVQTARNNGLPFWNKKEDIDNRDQMVVAFQAYGHLSSVNVRSMTAISAFNNIHEDICTSAHQKRVAIIFLPFHKHQRFDGTMESLGNSLRAMNGLVLSHAPCSVGILVDRGLGGTTQVQASDVSYNVVVAFFGGRDDREALSYGMRMAEHPGILLTVVKFIPPPGMTLAFGAKLVGVTANKDRKVIKVAGGTNNDEDKQEDDQFWSDFLSVCCKSGESIIYEERLVERKEDVAAVLRERSKCNLILAGRMPPVVPLVNKSDCPELGPVGSYLASSEFSTSASVIVFQQYNPKTDIYPLVMEVSDFSNMPDTPTNCP</sequence>
<keyword evidence="3" id="KW-0050">Antiport</keyword>
<evidence type="ECO:0000313" key="15">
    <source>
        <dbReference type="EMBL" id="KAK7263998.1"/>
    </source>
</evidence>
<evidence type="ECO:0000256" key="6">
    <source>
        <dbReference type="ARBA" id="ARBA00022958"/>
    </source>
</evidence>
<evidence type="ECO:0008006" key="17">
    <source>
        <dbReference type="Google" id="ProtNLM"/>
    </source>
</evidence>
<protein>
    <recommendedName>
        <fullName evidence="17">Cation/H+ exchanger domain-containing protein</fullName>
    </recommendedName>
</protein>
<keyword evidence="8" id="KW-0406">Ion transport</keyword>